<dbReference type="Proteomes" id="UP000320813">
    <property type="component" value="Unassembled WGS sequence"/>
</dbReference>
<dbReference type="UniPathway" id="UPA00078">
    <property type="reaction ID" value="UER00161"/>
</dbReference>
<dbReference type="EC" id="6.3.3.3" evidence="1"/>
<dbReference type="GO" id="GO:0005524">
    <property type="term" value="F:ATP binding"/>
    <property type="evidence" value="ECO:0007669"/>
    <property type="project" value="UniProtKB-UniRule"/>
</dbReference>
<dbReference type="HAMAP" id="MF_00336">
    <property type="entry name" value="BioD"/>
    <property type="match status" value="1"/>
</dbReference>
<evidence type="ECO:0000256" key="1">
    <source>
        <dbReference type="HAMAP-Rule" id="MF_00336"/>
    </source>
</evidence>
<feature type="binding site" evidence="1">
    <location>
        <position position="57"/>
    </location>
    <ligand>
        <name>ATP</name>
        <dbReference type="ChEBI" id="CHEBI:30616"/>
    </ligand>
</feature>
<dbReference type="PANTHER" id="PTHR43210">
    <property type="entry name" value="DETHIOBIOTIN SYNTHETASE"/>
    <property type="match status" value="1"/>
</dbReference>
<dbReference type="Pfam" id="PF13500">
    <property type="entry name" value="AAA_26"/>
    <property type="match status" value="1"/>
</dbReference>
<feature type="binding site" evidence="1">
    <location>
        <position position="57"/>
    </location>
    <ligand>
        <name>Mg(2+)</name>
        <dbReference type="ChEBI" id="CHEBI:18420"/>
    </ligand>
</feature>
<dbReference type="SUPFAM" id="SSF52540">
    <property type="entry name" value="P-loop containing nucleoside triphosphate hydrolases"/>
    <property type="match status" value="1"/>
</dbReference>
<comment type="subunit">
    <text evidence="1">Homodimer.</text>
</comment>
<feature type="binding site" evidence="1">
    <location>
        <position position="43"/>
    </location>
    <ligand>
        <name>substrate</name>
    </ligand>
</feature>
<feature type="binding site" evidence="1">
    <location>
        <position position="18"/>
    </location>
    <ligand>
        <name>Mg(2+)</name>
        <dbReference type="ChEBI" id="CHEBI:18420"/>
    </ligand>
</feature>
<comment type="subcellular location">
    <subcellularLocation>
        <location evidence="1">Cytoplasm</location>
    </subcellularLocation>
</comment>
<reference evidence="2 3" key="1">
    <citation type="submission" date="2019-01" db="EMBL/GenBank/DDBJ databases">
        <title>Insights into ecological role of a new deltaproteobacterial order Candidatus Sinidesulfobacterales (Sva0485) by metagenomics and metatranscriptomics.</title>
        <authorList>
            <person name="Tan S."/>
            <person name="Liu J."/>
            <person name="Fang Y."/>
            <person name="Hedlund B.P."/>
            <person name="Lian Z.H."/>
            <person name="Huang L.Y."/>
            <person name="Li J.T."/>
            <person name="Huang L.N."/>
            <person name="Li W.J."/>
            <person name="Jiang H.C."/>
            <person name="Dong H.L."/>
            <person name="Shu W.S."/>
        </authorList>
    </citation>
    <scope>NUCLEOTIDE SEQUENCE [LARGE SCALE GENOMIC DNA]</scope>
    <source>
        <strain evidence="2">AP3</strain>
    </source>
</reference>
<comment type="caution">
    <text evidence="2">The sequence shown here is derived from an EMBL/GenBank/DDBJ whole genome shotgun (WGS) entry which is preliminary data.</text>
</comment>
<comment type="cofactor">
    <cofactor evidence="1">
        <name>Mg(2+)</name>
        <dbReference type="ChEBI" id="CHEBI:18420"/>
    </cofactor>
</comment>
<accession>A0A519BB08</accession>
<feature type="binding site" evidence="1">
    <location>
        <begin position="178"/>
        <end position="179"/>
    </location>
    <ligand>
        <name>ATP</name>
        <dbReference type="ChEBI" id="CHEBI:30616"/>
    </ligand>
</feature>
<comment type="pathway">
    <text evidence="1">Cofactor biosynthesis; biotin biosynthesis; biotin from 7,8-diaminononanoate: step 1/2.</text>
</comment>
<feature type="binding site" evidence="1">
    <location>
        <begin position="14"/>
        <end position="19"/>
    </location>
    <ligand>
        <name>ATP</name>
        <dbReference type="ChEBI" id="CHEBI:30616"/>
    </ligand>
</feature>
<sequence>MPNKTFFITGIDTNIGKTFVSLLLLLAFQQKGLNAGYMKPVETGVKINKAGSKNYLDGRRLKDEGGLLANLEIITPYTFQSPLSPYAASKIEDKTICIKEILFKFYELNRMYDYMIVEGAGGMLVPLKKNHFVIDIARYIDAGVILVTKAGLGMINHTLLNIEYAKSHEIKISGIIINNALNENDESVLSNKKTLLEYTDVPILGDIPYLRTEKDLNLKNRDLLKELASKYIDIENILG</sequence>
<dbReference type="GO" id="GO:0004141">
    <property type="term" value="F:dethiobiotin synthase activity"/>
    <property type="evidence" value="ECO:0007669"/>
    <property type="project" value="UniProtKB-UniRule"/>
</dbReference>
<keyword evidence="1" id="KW-0067">ATP-binding</keyword>
<keyword evidence="1 2" id="KW-0436">Ligase</keyword>
<dbReference type="CDD" id="cd03109">
    <property type="entry name" value="DTBS"/>
    <property type="match status" value="1"/>
</dbReference>
<dbReference type="InterPro" id="IPR004472">
    <property type="entry name" value="DTB_synth_BioD"/>
</dbReference>
<comment type="caution">
    <text evidence="1">Lacks conserved residue(s) required for the propagation of feature annotation.</text>
</comment>
<keyword evidence="1" id="KW-0460">Magnesium</keyword>
<dbReference type="InterPro" id="IPR027417">
    <property type="entry name" value="P-loop_NTPase"/>
</dbReference>
<feature type="binding site" evidence="1">
    <location>
        <begin position="118"/>
        <end position="121"/>
    </location>
    <ligand>
        <name>ATP</name>
        <dbReference type="ChEBI" id="CHEBI:30616"/>
    </ligand>
</feature>
<protein>
    <recommendedName>
        <fullName evidence="1">ATP-dependent dethiobiotin synthetase BioD</fullName>
        <ecNumber evidence="1">6.3.3.3</ecNumber>
    </recommendedName>
    <alternativeName>
        <fullName evidence="1">DTB synthetase</fullName>
        <shortName evidence="1">DTBS</shortName>
    </alternativeName>
    <alternativeName>
        <fullName evidence="1">Dethiobiotin synthase</fullName>
    </alternativeName>
</protein>
<keyword evidence="1" id="KW-0093">Biotin biosynthesis</keyword>
<comment type="catalytic activity">
    <reaction evidence="1">
        <text>(7R,8S)-7,8-diammoniononanoate + CO2 + ATP = (4R,5S)-dethiobiotin + ADP + phosphate + 3 H(+)</text>
        <dbReference type="Rhea" id="RHEA:15805"/>
        <dbReference type="ChEBI" id="CHEBI:15378"/>
        <dbReference type="ChEBI" id="CHEBI:16526"/>
        <dbReference type="ChEBI" id="CHEBI:30616"/>
        <dbReference type="ChEBI" id="CHEBI:43474"/>
        <dbReference type="ChEBI" id="CHEBI:149469"/>
        <dbReference type="ChEBI" id="CHEBI:149473"/>
        <dbReference type="ChEBI" id="CHEBI:456216"/>
        <dbReference type="EC" id="6.3.3.3"/>
    </reaction>
</comment>
<dbReference type="PIRSF" id="PIRSF006755">
    <property type="entry name" value="DTB_synth"/>
    <property type="match status" value="1"/>
</dbReference>
<keyword evidence="1" id="KW-0479">Metal-binding</keyword>
<keyword evidence="1" id="KW-0547">Nucleotide-binding</keyword>
<dbReference type="EMBL" id="SGBD01000002">
    <property type="protein sequence ID" value="RZD14426.1"/>
    <property type="molecule type" value="Genomic_DNA"/>
</dbReference>
<evidence type="ECO:0000313" key="3">
    <source>
        <dbReference type="Proteomes" id="UP000320813"/>
    </source>
</evidence>
<keyword evidence="1" id="KW-0963">Cytoplasm</keyword>
<gene>
    <name evidence="1 2" type="primary">bioD</name>
    <name evidence="2" type="ORF">EVJ47_04465</name>
</gene>
<dbReference type="GO" id="GO:0005829">
    <property type="term" value="C:cytosol"/>
    <property type="evidence" value="ECO:0007669"/>
    <property type="project" value="TreeGrafter"/>
</dbReference>
<evidence type="ECO:0000313" key="2">
    <source>
        <dbReference type="EMBL" id="RZD14426.1"/>
    </source>
</evidence>
<dbReference type="PANTHER" id="PTHR43210:SF5">
    <property type="entry name" value="DETHIOBIOTIN SYNTHETASE"/>
    <property type="match status" value="1"/>
</dbReference>
<feature type="active site" evidence="1">
    <location>
        <position position="39"/>
    </location>
</feature>
<feature type="binding site" evidence="1">
    <location>
        <position position="118"/>
    </location>
    <ligand>
        <name>Mg(2+)</name>
        <dbReference type="ChEBI" id="CHEBI:18420"/>
    </ligand>
</feature>
<dbReference type="GO" id="GO:0009102">
    <property type="term" value="P:biotin biosynthetic process"/>
    <property type="evidence" value="ECO:0007669"/>
    <property type="project" value="UniProtKB-UniRule"/>
</dbReference>
<organism evidence="2 3">
    <name type="scientific">Candidatus Acidulodesulfobacterium ferriphilum</name>
    <dbReference type="NCBI Taxonomy" id="2597223"/>
    <lineage>
        <taxon>Bacteria</taxon>
        <taxon>Deltaproteobacteria</taxon>
        <taxon>Candidatus Acidulodesulfobacterales</taxon>
        <taxon>Candidatus Acidulodesulfobacterium</taxon>
    </lineage>
</organism>
<proteinExistence type="inferred from homology"/>
<dbReference type="GO" id="GO:0000287">
    <property type="term" value="F:magnesium ion binding"/>
    <property type="evidence" value="ECO:0007669"/>
    <property type="project" value="UniProtKB-UniRule"/>
</dbReference>
<dbReference type="NCBIfam" id="TIGR00347">
    <property type="entry name" value="bioD"/>
    <property type="match status" value="1"/>
</dbReference>
<dbReference type="Gene3D" id="3.40.50.300">
    <property type="entry name" value="P-loop containing nucleotide triphosphate hydrolases"/>
    <property type="match status" value="1"/>
</dbReference>
<comment type="function">
    <text evidence="1">Catalyzes a mechanistically unusual reaction, the ATP-dependent insertion of CO2 between the N7 and N8 nitrogen atoms of 7,8-diaminopelargonic acid (DAPA, also called 7,8-diammoniononanoate) to form a ureido ring.</text>
</comment>
<name>A0A519BB08_9DELT</name>
<dbReference type="AlphaFoldDB" id="A0A519BB08"/>
<feature type="binding site" evidence="1">
    <location>
        <begin position="208"/>
        <end position="210"/>
    </location>
    <ligand>
        <name>ATP</name>
        <dbReference type="ChEBI" id="CHEBI:30616"/>
    </ligand>
</feature>
<comment type="similarity">
    <text evidence="1">Belongs to the dethiobiotin synthetase family.</text>
</comment>